<organism evidence="1 2">
    <name type="scientific">Dialister succinatiphilus YIT 11850</name>
    <dbReference type="NCBI Taxonomy" id="742743"/>
    <lineage>
        <taxon>Bacteria</taxon>
        <taxon>Bacillati</taxon>
        <taxon>Bacillota</taxon>
        <taxon>Negativicutes</taxon>
        <taxon>Veillonellales</taxon>
        <taxon>Veillonellaceae</taxon>
        <taxon>Dialister</taxon>
    </lineage>
</organism>
<evidence type="ECO:0000313" key="2">
    <source>
        <dbReference type="Proteomes" id="UP000003277"/>
    </source>
</evidence>
<dbReference type="Proteomes" id="UP000003277">
    <property type="component" value="Unassembled WGS sequence"/>
</dbReference>
<dbReference type="EMBL" id="ADLT01000015">
    <property type="protein sequence ID" value="EHO63473.1"/>
    <property type="molecule type" value="Genomic_DNA"/>
</dbReference>
<protein>
    <submittedName>
        <fullName evidence="1">Uncharacterized protein</fullName>
    </submittedName>
</protein>
<dbReference type="STRING" id="742743.HMPREF9453_00490"/>
<gene>
    <name evidence="1" type="ORF">HMPREF9453_00490</name>
</gene>
<keyword evidence="2" id="KW-1185">Reference proteome</keyword>
<accession>H1CYQ2</accession>
<dbReference type="HOGENOM" id="CLU_3269153_0_0_9"/>
<dbReference type="AlphaFoldDB" id="H1CYQ2"/>
<evidence type="ECO:0000313" key="1">
    <source>
        <dbReference type="EMBL" id="EHO63473.1"/>
    </source>
</evidence>
<proteinExistence type="predicted"/>
<sequence>MICVIVRKVRWFIKKSNDMMNRGDLFDFIIIVYFLRGLNNE</sequence>
<reference evidence="1 2" key="1">
    <citation type="submission" date="2011-11" db="EMBL/GenBank/DDBJ databases">
        <title>The Genome Sequence of Dialister succinatiphilus YIT 11850.</title>
        <authorList>
            <consortium name="The Broad Institute Genome Sequencing Platform"/>
            <person name="Earl A."/>
            <person name="Ward D."/>
            <person name="Feldgarden M."/>
            <person name="Gevers D."/>
            <person name="Morotomi M."/>
            <person name="Young S.K."/>
            <person name="Zeng Q."/>
            <person name="Gargeya S."/>
            <person name="Fitzgerald M."/>
            <person name="Haas B."/>
            <person name="Abouelleil A."/>
            <person name="Alvarado L."/>
            <person name="Arachchi H.M."/>
            <person name="Berlin A."/>
            <person name="Brown A."/>
            <person name="Chapman S.B."/>
            <person name="Dunbar C."/>
            <person name="Gearin G."/>
            <person name="Goldberg J."/>
            <person name="Griggs A."/>
            <person name="Gujja S."/>
            <person name="Heiman D."/>
            <person name="Howarth C."/>
            <person name="Lui A."/>
            <person name="MacDonald P.J.P."/>
            <person name="Montmayeur A."/>
            <person name="Murphy C."/>
            <person name="Neiman D."/>
            <person name="Pearson M."/>
            <person name="Priest M."/>
            <person name="Roberts A."/>
            <person name="Saif S."/>
            <person name="Shea T."/>
            <person name="Sisk P."/>
            <person name="Stolte C."/>
            <person name="Sykes S."/>
            <person name="Wortman J."/>
            <person name="Nusbaum C."/>
            <person name="Birren B."/>
        </authorList>
    </citation>
    <scope>NUCLEOTIDE SEQUENCE [LARGE SCALE GENOMIC DNA]</scope>
    <source>
        <strain evidence="1 2">YIT 11850</strain>
    </source>
</reference>
<name>H1CYQ2_9FIRM</name>
<comment type="caution">
    <text evidence="1">The sequence shown here is derived from an EMBL/GenBank/DDBJ whole genome shotgun (WGS) entry which is preliminary data.</text>
</comment>